<dbReference type="GO" id="GO:0003712">
    <property type="term" value="F:transcription coregulator activity"/>
    <property type="evidence" value="ECO:0007669"/>
    <property type="project" value="InterPro"/>
</dbReference>
<evidence type="ECO:0000256" key="5">
    <source>
        <dbReference type="ARBA" id="ARBA00023163"/>
    </source>
</evidence>
<sequence>MKAFAGLSSDDDDSDEDMAPALPIPGRASPLVDEDVDDDEARAELRFRAELEFLQCLASPLYCQFLAQHDYLEDPKFLKFLDYLQYFRRPEYVGFVEYPHCFAFLDLLRESEKFRTDIRRDECRDWCHQQQFQSWQFHHRQEHVTPNLEPPVLGEGDWRATPLQLTGDDFVKYEAYLEKTLGKQSEAWFFSAETLGDEKVRAALEASPLAGS</sequence>
<comment type="subunit">
    <text evidence="7">Component of the Mediator complex.</text>
</comment>
<evidence type="ECO:0000256" key="6">
    <source>
        <dbReference type="ARBA" id="ARBA00023242"/>
    </source>
</evidence>
<reference evidence="9" key="1">
    <citation type="submission" date="2021-01" db="EMBL/GenBank/DDBJ databases">
        <authorList>
            <person name="Corre E."/>
            <person name="Pelletier E."/>
            <person name="Niang G."/>
            <person name="Scheremetjew M."/>
            <person name="Finn R."/>
            <person name="Kale V."/>
            <person name="Holt S."/>
            <person name="Cochrane G."/>
            <person name="Meng A."/>
            <person name="Brown T."/>
            <person name="Cohen L."/>
        </authorList>
    </citation>
    <scope>NUCLEOTIDE SEQUENCE</scope>
    <source>
        <strain evidence="9">CCMP1756</strain>
    </source>
</reference>
<evidence type="ECO:0000256" key="1">
    <source>
        <dbReference type="ARBA" id="ARBA00004123"/>
    </source>
</evidence>
<dbReference type="InterPro" id="IPR038089">
    <property type="entry name" value="Med31_sf"/>
</dbReference>
<reference evidence="10" key="2">
    <citation type="submission" date="2021-11" db="EMBL/GenBank/DDBJ databases">
        <authorList>
            <consortium name="Genoscope - CEA"/>
            <person name="William W."/>
        </authorList>
    </citation>
    <scope>NUCLEOTIDE SEQUENCE</scope>
</reference>
<dbReference type="Pfam" id="PF05669">
    <property type="entry name" value="Med31"/>
    <property type="match status" value="1"/>
</dbReference>
<organism evidence="9">
    <name type="scientific">Pelagomonas calceolata</name>
    <dbReference type="NCBI Taxonomy" id="35677"/>
    <lineage>
        <taxon>Eukaryota</taxon>
        <taxon>Sar</taxon>
        <taxon>Stramenopiles</taxon>
        <taxon>Ochrophyta</taxon>
        <taxon>Pelagophyceae</taxon>
        <taxon>Pelagomonadales</taxon>
        <taxon>Pelagomonadaceae</taxon>
        <taxon>Pelagomonas</taxon>
    </lineage>
</organism>
<keyword evidence="5 7" id="KW-0804">Transcription</keyword>
<evidence type="ECO:0000313" key="9">
    <source>
        <dbReference type="EMBL" id="CAE0704257.1"/>
    </source>
</evidence>
<keyword evidence="3 7" id="KW-0805">Transcription regulation</keyword>
<evidence type="ECO:0000313" key="10">
    <source>
        <dbReference type="EMBL" id="CAH0364844.1"/>
    </source>
</evidence>
<evidence type="ECO:0000256" key="8">
    <source>
        <dbReference type="SAM" id="MobiDB-lite"/>
    </source>
</evidence>
<name>A0A7S4A5C1_9STRA</name>
<dbReference type="EMBL" id="HBIW01022849">
    <property type="protein sequence ID" value="CAE0704257.1"/>
    <property type="molecule type" value="Transcribed_RNA"/>
</dbReference>
<comment type="similarity">
    <text evidence="2 7">Belongs to the Mediator complex subunit 31 family.</text>
</comment>
<dbReference type="PANTHER" id="PTHR13186">
    <property type="entry name" value="MEDIATOR OF RNA POLYMERASE II TRANSCRIPTION SUBUNIT 31"/>
    <property type="match status" value="1"/>
</dbReference>
<dbReference type="EMBL" id="CAKKNE010000001">
    <property type="protein sequence ID" value="CAH0364844.1"/>
    <property type="molecule type" value="Genomic_DNA"/>
</dbReference>
<dbReference type="InterPro" id="IPR008831">
    <property type="entry name" value="Mediator_Med31"/>
</dbReference>
<dbReference type="Gene3D" id="1.10.10.1340">
    <property type="entry name" value="Mediator of RNA polymerase II, submodule Med31 (Soh1)"/>
    <property type="match status" value="1"/>
</dbReference>
<dbReference type="GO" id="GO:0006355">
    <property type="term" value="P:regulation of DNA-templated transcription"/>
    <property type="evidence" value="ECO:0007669"/>
    <property type="project" value="InterPro"/>
</dbReference>
<evidence type="ECO:0000256" key="3">
    <source>
        <dbReference type="ARBA" id="ARBA00023015"/>
    </source>
</evidence>
<dbReference type="Proteomes" id="UP000789595">
    <property type="component" value="Unassembled WGS sequence"/>
</dbReference>
<evidence type="ECO:0000256" key="4">
    <source>
        <dbReference type="ARBA" id="ARBA00023159"/>
    </source>
</evidence>
<proteinExistence type="inferred from homology"/>
<dbReference type="AlphaFoldDB" id="A0A7S4A5C1"/>
<feature type="compositionally biased region" description="Acidic residues" evidence="8">
    <location>
        <begin position="9"/>
        <end position="18"/>
    </location>
</feature>
<evidence type="ECO:0000256" key="7">
    <source>
        <dbReference type="RuleBase" id="RU364129"/>
    </source>
</evidence>
<evidence type="ECO:0000313" key="11">
    <source>
        <dbReference type="Proteomes" id="UP000789595"/>
    </source>
</evidence>
<accession>A0A7S4A5C1</accession>
<keyword evidence="6 7" id="KW-0539">Nucleus</keyword>
<feature type="region of interest" description="Disordered" evidence="8">
    <location>
        <begin position="1"/>
        <end position="35"/>
    </location>
</feature>
<comment type="function">
    <text evidence="7">Component of the Mediator complex, a coactivator involved in the regulated transcription of nearly all RNA polymerase II-dependent genes. Mediator functions as a bridge to convey information from gene-specific regulatory proteins to the basal RNA polymerase II transcription machinery. Mediator is recruited to promoters by direct interactions with regulatory proteins and serves as a scaffold for the assembly of a functional preinitiation complex with RNA polymerase II and the general transcription factors.</text>
</comment>
<dbReference type="OrthoDB" id="10257739at2759"/>
<protein>
    <recommendedName>
        <fullName evidence="7">Mediator of RNA polymerase II transcription subunit 31</fullName>
    </recommendedName>
</protein>
<keyword evidence="4 7" id="KW-0010">Activator</keyword>
<keyword evidence="11" id="KW-1185">Reference proteome</keyword>
<dbReference type="GO" id="GO:0016592">
    <property type="term" value="C:mediator complex"/>
    <property type="evidence" value="ECO:0007669"/>
    <property type="project" value="InterPro"/>
</dbReference>
<comment type="subcellular location">
    <subcellularLocation>
        <location evidence="1 7">Nucleus</location>
    </subcellularLocation>
</comment>
<gene>
    <name evidence="9" type="ORF">PCAL00307_LOCUS19705</name>
    <name evidence="10" type="ORF">PECAL_1P12290</name>
</gene>
<evidence type="ECO:0000256" key="2">
    <source>
        <dbReference type="ARBA" id="ARBA00006378"/>
    </source>
</evidence>